<dbReference type="KEGG" id="vei:Veis_0363"/>
<evidence type="ECO:0000313" key="1">
    <source>
        <dbReference type="EMBL" id="ABM56153.1"/>
    </source>
</evidence>
<proteinExistence type="predicted"/>
<gene>
    <name evidence="1" type="ordered locus">Veis_0363</name>
</gene>
<dbReference type="HOGENOM" id="CLU_2345860_0_0_4"/>
<dbReference type="STRING" id="391735.Veis_0363"/>
<evidence type="ECO:0000313" key="2">
    <source>
        <dbReference type="Proteomes" id="UP000000374"/>
    </source>
</evidence>
<sequence>MSSAASAPRKDEAGGIAPSMQRPWCRVTDHLSVCAGHRSASRRCLACQYSSVWAARCALRCAPMAARSLRHLIGDATLARAVPAAWVGDTQRHGKRR</sequence>
<reference evidence="2" key="1">
    <citation type="submission" date="2006-12" db="EMBL/GenBank/DDBJ databases">
        <title>Complete sequence of chromosome 1 of Verminephrobacter eiseniae EF01-2.</title>
        <authorList>
            <person name="Copeland A."/>
            <person name="Lucas S."/>
            <person name="Lapidus A."/>
            <person name="Barry K."/>
            <person name="Detter J.C."/>
            <person name="Glavina del Rio T."/>
            <person name="Dalin E."/>
            <person name="Tice H."/>
            <person name="Pitluck S."/>
            <person name="Chertkov O."/>
            <person name="Brettin T."/>
            <person name="Bruce D."/>
            <person name="Han C."/>
            <person name="Tapia R."/>
            <person name="Gilna P."/>
            <person name="Schmutz J."/>
            <person name="Larimer F."/>
            <person name="Land M."/>
            <person name="Hauser L."/>
            <person name="Kyrpides N."/>
            <person name="Kim E."/>
            <person name="Stahl D."/>
            <person name="Richardson P."/>
        </authorList>
    </citation>
    <scope>NUCLEOTIDE SEQUENCE [LARGE SCALE GENOMIC DNA]</scope>
    <source>
        <strain evidence="2">EF01-2</strain>
    </source>
</reference>
<dbReference type="EMBL" id="CP000542">
    <property type="protein sequence ID" value="ABM56153.1"/>
    <property type="molecule type" value="Genomic_DNA"/>
</dbReference>
<name>A1WEU6_VEREI</name>
<dbReference type="eggNOG" id="COG0477">
    <property type="taxonomic scope" value="Bacteria"/>
</dbReference>
<protein>
    <submittedName>
        <fullName evidence="1">Uncharacterized protein</fullName>
    </submittedName>
</protein>
<organism evidence="1 2">
    <name type="scientific">Verminephrobacter eiseniae (strain EF01-2)</name>
    <dbReference type="NCBI Taxonomy" id="391735"/>
    <lineage>
        <taxon>Bacteria</taxon>
        <taxon>Pseudomonadati</taxon>
        <taxon>Pseudomonadota</taxon>
        <taxon>Betaproteobacteria</taxon>
        <taxon>Burkholderiales</taxon>
        <taxon>Comamonadaceae</taxon>
        <taxon>Verminephrobacter</taxon>
    </lineage>
</organism>
<dbReference type="AlphaFoldDB" id="A1WEU6"/>
<dbReference type="Proteomes" id="UP000000374">
    <property type="component" value="Chromosome"/>
</dbReference>
<accession>A1WEU6</accession>
<keyword evidence="2" id="KW-1185">Reference proteome</keyword>